<dbReference type="Pfam" id="PF02581">
    <property type="entry name" value="TMP-TENI"/>
    <property type="match status" value="1"/>
</dbReference>
<dbReference type="PANTHER" id="PTHR20857">
    <property type="entry name" value="THIAMINE-PHOSPHATE PYROPHOSPHORYLASE"/>
    <property type="match status" value="1"/>
</dbReference>
<dbReference type="SUPFAM" id="SSF51391">
    <property type="entry name" value="Thiamin phosphate synthase"/>
    <property type="match status" value="1"/>
</dbReference>
<dbReference type="InterPro" id="IPR013785">
    <property type="entry name" value="Aldolase_TIM"/>
</dbReference>
<organism evidence="4 5">
    <name type="scientific">Marivibrio halodurans</name>
    <dbReference type="NCBI Taxonomy" id="2039722"/>
    <lineage>
        <taxon>Bacteria</taxon>
        <taxon>Pseudomonadati</taxon>
        <taxon>Pseudomonadota</taxon>
        <taxon>Alphaproteobacteria</taxon>
        <taxon>Rhodospirillales</taxon>
        <taxon>Rhodospirillaceae</taxon>
        <taxon>Marivibrio</taxon>
    </lineage>
</organism>
<dbReference type="InterPro" id="IPR022998">
    <property type="entry name" value="ThiamineP_synth_TenI"/>
</dbReference>
<dbReference type="GO" id="GO:0009228">
    <property type="term" value="P:thiamine biosynthetic process"/>
    <property type="evidence" value="ECO:0007669"/>
    <property type="project" value="UniProtKB-KW"/>
</dbReference>
<evidence type="ECO:0000256" key="2">
    <source>
        <dbReference type="ARBA" id="ARBA00022977"/>
    </source>
</evidence>
<dbReference type="GO" id="GO:0005737">
    <property type="term" value="C:cytoplasm"/>
    <property type="evidence" value="ECO:0007669"/>
    <property type="project" value="TreeGrafter"/>
</dbReference>
<sequence length="214" mass="22337">MTDRHDCQLYLVTPPEFDPAAFAPLVEEALAAGPVACLQLWLPEADDDRLRTAAKALRGVVQGHDTAFVINGHVKLAAYLGCDGVHLDHASAADVKAAKKVLGEDSIVGVSARTSRHEAMNAGEAGADYVSFGPVFDTATKGLPADPAALSAIEWWGEMMEVPCVAVGGITADNLTRPVEAGADFICAVSAVWNHPDGPGAGVRALTRALKATR</sequence>
<gene>
    <name evidence="4" type="ORF">KAJ83_11840</name>
</gene>
<evidence type="ECO:0000313" key="4">
    <source>
        <dbReference type="EMBL" id="MBP5857702.1"/>
    </source>
</evidence>
<dbReference type="InterPro" id="IPR036206">
    <property type="entry name" value="ThiamineP_synth_sf"/>
</dbReference>
<keyword evidence="2" id="KW-0784">Thiamine biosynthesis</keyword>
<accession>A0A8J7RZR6</accession>
<dbReference type="GO" id="GO:0004789">
    <property type="term" value="F:thiamine-phosphate diphosphorylase activity"/>
    <property type="evidence" value="ECO:0007669"/>
    <property type="project" value="TreeGrafter"/>
</dbReference>
<comment type="caution">
    <text evidence="4">The sequence shown here is derived from an EMBL/GenBank/DDBJ whole genome shotgun (WGS) entry which is preliminary data.</text>
</comment>
<dbReference type="EMBL" id="JAGMWN010000005">
    <property type="protein sequence ID" value="MBP5857702.1"/>
    <property type="molecule type" value="Genomic_DNA"/>
</dbReference>
<dbReference type="Gene3D" id="3.20.20.70">
    <property type="entry name" value="Aldolase class I"/>
    <property type="match status" value="1"/>
</dbReference>
<name>A0A8J7RZR6_9PROT</name>
<evidence type="ECO:0000259" key="3">
    <source>
        <dbReference type="Pfam" id="PF02581"/>
    </source>
</evidence>
<dbReference type="AlphaFoldDB" id="A0A8J7RZR6"/>
<dbReference type="PANTHER" id="PTHR20857:SF15">
    <property type="entry name" value="THIAMINE-PHOSPHATE SYNTHASE"/>
    <property type="match status" value="1"/>
</dbReference>
<feature type="domain" description="Thiamine phosphate synthase/TenI" evidence="3">
    <location>
        <begin position="9"/>
        <end position="192"/>
    </location>
</feature>
<dbReference type="RefSeq" id="WP_210682287.1">
    <property type="nucleotide sequence ID" value="NZ_JAGMWN010000005.1"/>
</dbReference>
<comment type="pathway">
    <text evidence="1">Cofactor biosynthesis; thiamine diphosphate biosynthesis.</text>
</comment>
<evidence type="ECO:0000256" key="1">
    <source>
        <dbReference type="ARBA" id="ARBA00004948"/>
    </source>
</evidence>
<protein>
    <submittedName>
        <fullName evidence="4">Thiamine phosphate synthase</fullName>
    </submittedName>
</protein>
<reference evidence="4" key="1">
    <citation type="submission" date="2021-04" db="EMBL/GenBank/DDBJ databases">
        <authorList>
            <person name="Zhang D.-C."/>
        </authorList>
    </citation>
    <scope>NUCLEOTIDE SEQUENCE</scope>
    <source>
        <strain evidence="4">CGMCC 1.15697</strain>
    </source>
</reference>
<dbReference type="CDD" id="cd00564">
    <property type="entry name" value="TMP_TenI"/>
    <property type="match status" value="1"/>
</dbReference>
<evidence type="ECO:0000313" key="5">
    <source>
        <dbReference type="Proteomes" id="UP000672602"/>
    </source>
</evidence>
<dbReference type="Proteomes" id="UP000672602">
    <property type="component" value="Unassembled WGS sequence"/>
</dbReference>
<proteinExistence type="predicted"/>
<keyword evidence="5" id="KW-1185">Reference proteome</keyword>